<dbReference type="InterPro" id="IPR016181">
    <property type="entry name" value="Acyl_CoA_acyltransferase"/>
</dbReference>
<evidence type="ECO:0000259" key="3">
    <source>
        <dbReference type="PROSITE" id="PS51186"/>
    </source>
</evidence>
<dbReference type="CDD" id="cd04301">
    <property type="entry name" value="NAT_SF"/>
    <property type="match status" value="1"/>
</dbReference>
<dbReference type="RefSeq" id="WP_053200052.1">
    <property type="nucleotide sequence ID" value="NZ_CP011409.1"/>
</dbReference>
<evidence type="ECO:0000256" key="1">
    <source>
        <dbReference type="ARBA" id="ARBA00022679"/>
    </source>
</evidence>
<protein>
    <recommendedName>
        <fullName evidence="3">N-acetyltransferase domain-containing protein</fullName>
    </recommendedName>
</protein>
<evidence type="ECO:0000313" key="5">
    <source>
        <dbReference type="Proteomes" id="UP000063429"/>
    </source>
</evidence>
<dbReference type="Pfam" id="PF13508">
    <property type="entry name" value="Acetyltransf_7"/>
    <property type="match status" value="1"/>
</dbReference>
<dbReference type="InterPro" id="IPR050832">
    <property type="entry name" value="Bact_Acetyltransf"/>
</dbReference>
<dbReference type="Gene3D" id="3.40.630.30">
    <property type="match status" value="2"/>
</dbReference>
<keyword evidence="5" id="KW-1185">Reference proteome</keyword>
<feature type="domain" description="N-acetyltransferase" evidence="3">
    <location>
        <begin position="3"/>
        <end position="158"/>
    </location>
</feature>
<dbReference type="Proteomes" id="UP000063429">
    <property type="component" value="Chromosome"/>
</dbReference>
<dbReference type="Pfam" id="PF00583">
    <property type="entry name" value="Acetyltransf_1"/>
    <property type="match status" value="1"/>
</dbReference>
<reference evidence="5" key="1">
    <citation type="journal article" date="2015" name="Genome Announc.">
        <title>Complete Genome Sequence of Herbaspirillum hiltneri N3 (DSM 17495), Isolated from Surface-Sterilized Wheat Roots.</title>
        <authorList>
            <person name="Guizelini D."/>
            <person name="Saizaki P.M."/>
            <person name="Coimbra N.A."/>
            <person name="Weiss V.A."/>
            <person name="Faoro H."/>
            <person name="Sfeir M.Z."/>
            <person name="Baura V.A."/>
            <person name="Monteiro R.A."/>
            <person name="Chubatsu L.S."/>
            <person name="Souza E.M."/>
            <person name="Cruz L.M."/>
            <person name="Pedrosa F.O."/>
            <person name="Raittz R.T."/>
            <person name="Marchaukoski J.N."/>
            <person name="Steffens M.B."/>
        </authorList>
    </citation>
    <scope>NUCLEOTIDE SEQUENCE [LARGE SCALE GENOMIC DNA]</scope>
    <source>
        <strain evidence="5">N3</strain>
    </source>
</reference>
<dbReference type="PANTHER" id="PTHR43877">
    <property type="entry name" value="AMINOALKYLPHOSPHONATE N-ACETYLTRANSFERASE-RELATED-RELATED"/>
    <property type="match status" value="1"/>
</dbReference>
<dbReference type="SUPFAM" id="SSF55729">
    <property type="entry name" value="Acyl-CoA N-acyltransferases (Nat)"/>
    <property type="match status" value="2"/>
</dbReference>
<proteinExistence type="predicted"/>
<gene>
    <name evidence="4" type="ORF">F506_19115</name>
</gene>
<accession>A0ABM5V4N2</accession>
<dbReference type="EMBL" id="CP011409">
    <property type="protein sequence ID" value="AKZ64485.1"/>
    <property type="molecule type" value="Genomic_DNA"/>
</dbReference>
<dbReference type="InterPro" id="IPR000182">
    <property type="entry name" value="GNAT_dom"/>
</dbReference>
<feature type="domain" description="N-acetyltransferase" evidence="3">
    <location>
        <begin position="165"/>
        <end position="326"/>
    </location>
</feature>
<keyword evidence="1" id="KW-0808">Transferase</keyword>
<name>A0ABM5V4N2_9BURK</name>
<organism evidence="4 5">
    <name type="scientific">Herbaspirillum hiltneri N3</name>
    <dbReference type="NCBI Taxonomy" id="1262470"/>
    <lineage>
        <taxon>Bacteria</taxon>
        <taxon>Pseudomonadati</taxon>
        <taxon>Pseudomonadota</taxon>
        <taxon>Betaproteobacteria</taxon>
        <taxon>Burkholderiales</taxon>
        <taxon>Oxalobacteraceae</taxon>
        <taxon>Herbaspirillum</taxon>
    </lineage>
</organism>
<dbReference type="PROSITE" id="PS51186">
    <property type="entry name" value="GNAT"/>
    <property type="match status" value="2"/>
</dbReference>
<sequence>MLVAFMQSQESDLEQLVGMRIVAMRESLERVGRFDARRARERFTSTFNPETCYRIVADGRTIGFFSLDRHPGVHTLRHLYIHPLWQGRGIGAQVLKRILADASRRGCPVNLAALRESDANRFYRDHGFEQTSEEDWDIFYTCRPKSITPALLNSKLGNIRWLCRADIQHLDVVLRQHVRDLHSGQVVESEIAAIKTYMAGAADDEGRYRSYLVACDSTNIPIACMGLSRPDSRMSAHVLLNAPDYLELLNVFVHRDFMRTKGIGRSLLAAVVEEAKAARAIGLLVNSGPRYLSSWGFYDRIFDADHGMLVDYYGTGRHAKVWSKLL</sequence>
<keyword evidence="2" id="KW-0012">Acyltransferase</keyword>
<evidence type="ECO:0000256" key="2">
    <source>
        <dbReference type="ARBA" id="ARBA00023315"/>
    </source>
</evidence>
<evidence type="ECO:0000313" key="4">
    <source>
        <dbReference type="EMBL" id="AKZ64485.1"/>
    </source>
</evidence>